<accession>A0A7R8VDA3</accession>
<sequence length="161" mass="18010">MVEALSVTRKVEVKKNLDGLKPENDATTPVQQSNSIFKDEPGIILENLMNAYDASVSTNASATECLRALVDTITKYEIPYENVVCVVTDVVYLCEYLVDLVEYLSTLEEVTAALKYFQDMSNDKVSRNNYNNYNAIGPFLACVLVPDWPRLTHDFLSVVDG</sequence>
<name>A0A7R8VDA3_TIMDO</name>
<reference evidence="1" key="1">
    <citation type="submission" date="2020-11" db="EMBL/GenBank/DDBJ databases">
        <authorList>
            <person name="Tran Van P."/>
        </authorList>
    </citation>
    <scope>NUCLEOTIDE SEQUENCE</scope>
</reference>
<dbReference type="AlphaFoldDB" id="A0A7R8VDA3"/>
<organism evidence="1">
    <name type="scientific">Timema douglasi</name>
    <name type="common">Walking stick</name>
    <dbReference type="NCBI Taxonomy" id="61478"/>
    <lineage>
        <taxon>Eukaryota</taxon>
        <taxon>Metazoa</taxon>
        <taxon>Ecdysozoa</taxon>
        <taxon>Arthropoda</taxon>
        <taxon>Hexapoda</taxon>
        <taxon>Insecta</taxon>
        <taxon>Pterygota</taxon>
        <taxon>Neoptera</taxon>
        <taxon>Polyneoptera</taxon>
        <taxon>Phasmatodea</taxon>
        <taxon>Timematodea</taxon>
        <taxon>Timematoidea</taxon>
        <taxon>Timematidae</taxon>
        <taxon>Timema</taxon>
    </lineage>
</organism>
<proteinExistence type="predicted"/>
<gene>
    <name evidence="1" type="ORF">TDIB3V08_LOCUS1705</name>
</gene>
<evidence type="ECO:0000313" key="1">
    <source>
        <dbReference type="EMBL" id="CAD7195311.1"/>
    </source>
</evidence>
<protein>
    <submittedName>
        <fullName evidence="1">Uncharacterized protein</fullName>
    </submittedName>
</protein>
<dbReference type="EMBL" id="OA564709">
    <property type="protein sequence ID" value="CAD7195311.1"/>
    <property type="molecule type" value="Genomic_DNA"/>
</dbReference>